<feature type="compositionally biased region" description="Basic and acidic residues" evidence="1">
    <location>
        <begin position="994"/>
        <end position="1018"/>
    </location>
</feature>
<feature type="compositionally biased region" description="Polar residues" evidence="1">
    <location>
        <begin position="256"/>
        <end position="269"/>
    </location>
</feature>
<dbReference type="SUPFAM" id="SSF54001">
    <property type="entry name" value="Cysteine proteinases"/>
    <property type="match status" value="1"/>
</dbReference>
<dbReference type="GeneID" id="94426536"/>
<feature type="compositionally biased region" description="Polar residues" evidence="1">
    <location>
        <begin position="1042"/>
        <end position="1056"/>
    </location>
</feature>
<evidence type="ECO:0000313" key="3">
    <source>
        <dbReference type="EMBL" id="PHJ23022.1"/>
    </source>
</evidence>
<feature type="region of interest" description="Disordered" evidence="1">
    <location>
        <begin position="930"/>
        <end position="1065"/>
    </location>
</feature>
<accession>A0A2C6L661</accession>
<dbReference type="OrthoDB" id="289113at2759"/>
<feature type="compositionally biased region" description="Basic and acidic residues" evidence="1">
    <location>
        <begin position="361"/>
        <end position="372"/>
    </location>
</feature>
<feature type="domain" description="PH" evidence="2">
    <location>
        <begin position="510"/>
        <end position="659"/>
    </location>
</feature>
<dbReference type="SUPFAM" id="SSF50729">
    <property type="entry name" value="PH domain-like"/>
    <property type="match status" value="1"/>
</dbReference>
<dbReference type="PANTHER" id="PTHR47112">
    <property type="entry name" value="PX DOMAIN-CONTAINING PROTEIN"/>
    <property type="match status" value="1"/>
</dbReference>
<dbReference type="SMART" id="SM00233">
    <property type="entry name" value="PH"/>
    <property type="match status" value="1"/>
</dbReference>
<sequence length="1065" mass="114452">MSEKSINMASSSPPAIAASDEAAGRQEANPSSILVDACPDRSSGTTSVEGGFSSPSAVDEKADKRPPTFQPSPSKADPVVSPPGPPTPGEDSSPGDHGQIVLEKNSSFHSSSGGSCVSTSASLLESRDAPSAASGCAPPYALSSSSSSSLISSPLHLKETVTTPSTPPSHDSSNTPGDADDVISPSSESKQDVGKQVAHREEQKGEAVSVFSPVPTPTSALSSSLGPNDTPSVKLSSAAGSSDSPVRDTSCLGGNLSPTNSAYSVSGVSSPLDGDVSASNNTSDPSSFTPSTGLQPTRARLSAGRVRDARSRSHAMALPRWTEASPSPTGSRVSGSASSVSSHSRTRAGGEGFRVICPSPQRKEKPTWERRYTCTSSAGGSSDEEDEETDEGSVENDEEEGERGRKRGHRSGLVQFCGEEADNDSVELMGDEDEKNSPATPRSDGAISGDVSARDDELKEERAISPSRLSPQDALFEDGAHPRRKSASDDSIAALQGFKFLYTSALSKDGIACCGFLKKRSPNRLVGWQRRWFVLKDKRLMYYRSPEDQTPAGRIDLELVKIKIQCLWDPRQFHGGLLGRSGSLIETAPADFVRKGAWMDLICCGTGARASDFVKIAGNDLQREVRFRLCPVGCRRVFELAGPYVEVVEWIDKLRTLVKTCRVSQDQVHLVAQQADFWKVERISPAKFESIVDTGDVVLFRTMKFNAQLQRAVTRGHYDHVGMVLRSKENGIFILESLGDTGVIMTPWRSFVDAKWYTSYRKVVLRRLRWNKSHERLDRLLAFLKNVIGRSYELTFSKLFVSGMSADKPDKGFFCSELVASALKMAGLMACSYSLSVVCHNQEIGALPEDALCTRYWPQSFAASSNLNLCDGFELDEELLVDFCLQQKRKKRRHKHKKPQGRTVPLPQPALPIRQEKALADAARLPALTNNAVEDSSKETPLTEELTIASSPSQPALPAEEEKALADVPEQSVDESGLNKDPDVSSPSQPSHPAGEEKALTDVAEQRAEESVANKDDPSVTTSQPVLPVKDEKAVAGAERPLTSTEAVAGESSATATPGPPERIA</sequence>
<proteinExistence type="predicted"/>
<dbReference type="InterPro" id="IPR024453">
    <property type="entry name" value="Peptidase_C92"/>
</dbReference>
<feature type="compositionally biased region" description="Low complexity" evidence="1">
    <location>
        <begin position="107"/>
        <end position="122"/>
    </location>
</feature>
<gene>
    <name evidence="3" type="ORF">CSUI_003127</name>
</gene>
<feature type="compositionally biased region" description="Low complexity" evidence="1">
    <location>
        <begin position="327"/>
        <end position="343"/>
    </location>
</feature>
<protein>
    <submittedName>
        <fullName evidence="3">Ph domain protein</fullName>
    </submittedName>
</protein>
<dbReference type="RefSeq" id="XP_067924699.1">
    <property type="nucleotide sequence ID" value="XM_068063325.1"/>
</dbReference>
<name>A0A2C6L661_9APIC</name>
<keyword evidence="4" id="KW-1185">Reference proteome</keyword>
<evidence type="ECO:0000259" key="2">
    <source>
        <dbReference type="PROSITE" id="PS50003"/>
    </source>
</evidence>
<feature type="region of interest" description="Disordered" evidence="1">
    <location>
        <begin position="891"/>
        <end position="911"/>
    </location>
</feature>
<feature type="compositionally biased region" description="Polar residues" evidence="1">
    <location>
        <begin position="217"/>
        <end position="244"/>
    </location>
</feature>
<dbReference type="PROSITE" id="PS50003">
    <property type="entry name" value="PH_DOMAIN"/>
    <property type="match status" value="1"/>
</dbReference>
<dbReference type="InterPro" id="IPR011993">
    <property type="entry name" value="PH-like_dom_sf"/>
</dbReference>
<feature type="compositionally biased region" description="Acidic residues" evidence="1">
    <location>
        <begin position="382"/>
        <end position="401"/>
    </location>
</feature>
<feature type="compositionally biased region" description="Polar residues" evidence="1">
    <location>
        <begin position="42"/>
        <end position="56"/>
    </location>
</feature>
<organism evidence="3 4">
    <name type="scientific">Cystoisospora suis</name>
    <dbReference type="NCBI Taxonomy" id="483139"/>
    <lineage>
        <taxon>Eukaryota</taxon>
        <taxon>Sar</taxon>
        <taxon>Alveolata</taxon>
        <taxon>Apicomplexa</taxon>
        <taxon>Conoidasida</taxon>
        <taxon>Coccidia</taxon>
        <taxon>Eucoccidiorida</taxon>
        <taxon>Eimeriorina</taxon>
        <taxon>Sarcocystidae</taxon>
        <taxon>Cystoisospora</taxon>
    </lineage>
</organism>
<dbReference type="InterPro" id="IPR001849">
    <property type="entry name" value="PH_domain"/>
</dbReference>
<dbReference type="InterPro" id="IPR038765">
    <property type="entry name" value="Papain-like_cys_pep_sf"/>
</dbReference>
<feature type="compositionally biased region" description="Basic and acidic residues" evidence="1">
    <location>
        <begin position="189"/>
        <end position="205"/>
    </location>
</feature>
<feature type="compositionally biased region" description="Acidic residues" evidence="1">
    <location>
        <begin position="419"/>
        <end position="434"/>
    </location>
</feature>
<feature type="compositionally biased region" description="Low complexity" evidence="1">
    <location>
        <begin position="162"/>
        <end position="176"/>
    </location>
</feature>
<feature type="compositionally biased region" description="Polar residues" evidence="1">
    <location>
        <begin position="277"/>
        <end position="295"/>
    </location>
</feature>
<dbReference type="Pfam" id="PF05708">
    <property type="entry name" value="Peptidase_C92"/>
    <property type="match status" value="1"/>
</dbReference>
<dbReference type="VEuPathDB" id="ToxoDB:CSUI_003127"/>
<feature type="compositionally biased region" description="Basic and acidic residues" evidence="1">
    <location>
        <begin position="452"/>
        <end position="463"/>
    </location>
</feature>
<evidence type="ECO:0000313" key="4">
    <source>
        <dbReference type="Proteomes" id="UP000221165"/>
    </source>
</evidence>
<dbReference type="Gene3D" id="3.90.1720.10">
    <property type="entry name" value="endopeptidase domain like (from Nostoc punctiforme)"/>
    <property type="match status" value="1"/>
</dbReference>
<feature type="compositionally biased region" description="Low complexity" evidence="1">
    <location>
        <begin position="9"/>
        <end position="21"/>
    </location>
</feature>
<dbReference type="EMBL" id="MIGC01001350">
    <property type="protein sequence ID" value="PHJ23022.1"/>
    <property type="molecule type" value="Genomic_DNA"/>
</dbReference>
<feature type="compositionally biased region" description="Basic residues" evidence="1">
    <location>
        <begin position="891"/>
        <end position="900"/>
    </location>
</feature>
<feature type="region of interest" description="Disordered" evidence="1">
    <location>
        <begin position="1"/>
        <end position="474"/>
    </location>
</feature>
<dbReference type="AlphaFoldDB" id="A0A2C6L661"/>
<dbReference type="Gene3D" id="2.30.29.30">
    <property type="entry name" value="Pleckstrin-homology domain (PH domain)/Phosphotyrosine-binding domain (PTB)"/>
    <property type="match status" value="1"/>
</dbReference>
<evidence type="ECO:0000256" key="1">
    <source>
        <dbReference type="SAM" id="MobiDB-lite"/>
    </source>
</evidence>
<dbReference type="Proteomes" id="UP000221165">
    <property type="component" value="Unassembled WGS sequence"/>
</dbReference>
<comment type="caution">
    <text evidence="3">The sequence shown here is derived from an EMBL/GenBank/DDBJ whole genome shotgun (WGS) entry which is preliminary data.</text>
</comment>
<dbReference type="PANTHER" id="PTHR47112:SF1">
    <property type="entry name" value="PX DOMAIN-CONTAINING PROTEIN"/>
    <property type="match status" value="1"/>
</dbReference>
<dbReference type="Pfam" id="PF00169">
    <property type="entry name" value="PH"/>
    <property type="match status" value="1"/>
</dbReference>
<reference evidence="3 4" key="1">
    <citation type="journal article" date="2017" name="Int. J. Parasitol.">
        <title>The genome of the protozoan parasite Cystoisospora suis and a reverse vaccinology approach to identify vaccine candidates.</title>
        <authorList>
            <person name="Palmieri N."/>
            <person name="Shrestha A."/>
            <person name="Ruttkowski B."/>
            <person name="Beck T."/>
            <person name="Vogl C."/>
            <person name="Tomley F."/>
            <person name="Blake D.P."/>
            <person name="Joachim A."/>
        </authorList>
    </citation>
    <scope>NUCLEOTIDE SEQUENCE [LARGE SCALE GENOMIC DNA]</scope>
    <source>
        <strain evidence="3 4">Wien I</strain>
    </source>
</reference>
<feature type="compositionally biased region" description="Low complexity" evidence="1">
    <location>
        <begin position="142"/>
        <end position="153"/>
    </location>
</feature>